<dbReference type="Pfam" id="PF00916">
    <property type="entry name" value="Sulfate_transp"/>
    <property type="match status" value="1"/>
</dbReference>
<feature type="transmembrane region" description="Helical" evidence="5">
    <location>
        <begin position="184"/>
        <end position="203"/>
    </location>
</feature>
<dbReference type="CDD" id="cd07042">
    <property type="entry name" value="STAS_SulP_like_sulfate_transporter"/>
    <property type="match status" value="1"/>
</dbReference>
<evidence type="ECO:0000313" key="7">
    <source>
        <dbReference type="Proteomes" id="UP000695007"/>
    </source>
</evidence>
<keyword evidence="2 5" id="KW-0812">Transmembrane</keyword>
<dbReference type="GO" id="GO:0055085">
    <property type="term" value="P:transmembrane transport"/>
    <property type="evidence" value="ECO:0007669"/>
    <property type="project" value="InterPro"/>
</dbReference>
<evidence type="ECO:0000256" key="1">
    <source>
        <dbReference type="ARBA" id="ARBA00004141"/>
    </source>
</evidence>
<evidence type="ECO:0000256" key="2">
    <source>
        <dbReference type="ARBA" id="ARBA00022692"/>
    </source>
</evidence>
<feature type="non-terminal residue" evidence="8">
    <location>
        <position position="555"/>
    </location>
</feature>
<feature type="transmembrane region" description="Helical" evidence="5">
    <location>
        <begin position="353"/>
        <end position="373"/>
    </location>
</feature>
<evidence type="ECO:0000256" key="3">
    <source>
        <dbReference type="ARBA" id="ARBA00022989"/>
    </source>
</evidence>
<gene>
    <name evidence="8" type="primary">LOC105366692</name>
</gene>
<evidence type="ECO:0000259" key="6">
    <source>
        <dbReference type="PROSITE" id="PS50801"/>
    </source>
</evidence>
<sequence length="555" mass="62113">MRYRLKYRGIKEFLYHRIPITIWLPQYSWIKFLQDTLAGITVGLTVVPQGIAYAVVAGLPPHHGLYSSFMGCFVYLIFGSTSYVTVGPTAIMGLLTRIFVLKYGDDFAVLLTFFTGCLITTMGLLHLGFLVNFISMPVICGFTNAAAIIIGTSQINDLLGISGHNESFIKTIKTFVKNFNEIRLYDALLGTFSIIILIVLKNFPGNRLGNCLQKCMWLLCLAQNAIVVIIGMFLTYCLSLYGFKPFKFIGMVKEGLPILALPPIFTRYYNDTYNLLDIINILGSSIISAPLIAFLESIVIAKAFAKGKTVDANQEMIAVGLCNLFSSFVRSMPIAGSFTRSAINNISGVQTPMGGLITGCFVLFVCSFLTKAFNFIPKATLASVIIVAMYYMLEIRILRLLWQNKKFDLLVLLATLLSCLSFGLEIGMIIGIITNILMILYDTARPALIIEERSVDDKMILFVSPQQSLTFPSAEYIKQRVMTWSDLKKDINIIIIDGRNVNNIDSTVAKSFSSLFTDLKLRKQKLIFWNWHENICKILTAFNIIEESHFKTSSN</sequence>
<feature type="domain" description="STAS" evidence="6">
    <location>
        <begin position="469"/>
        <end position="555"/>
    </location>
</feature>
<proteinExistence type="predicted"/>
<protein>
    <submittedName>
        <fullName evidence="8">Sodium-independent sulfate anion transporter-like</fullName>
    </submittedName>
</protein>
<feature type="transmembrane region" description="Helical" evidence="5">
    <location>
        <begin position="107"/>
        <end position="129"/>
    </location>
</feature>
<dbReference type="InterPro" id="IPR001902">
    <property type="entry name" value="SLC26A/SulP_fam"/>
</dbReference>
<feature type="transmembrane region" description="Helical" evidence="5">
    <location>
        <begin position="410"/>
        <end position="441"/>
    </location>
</feature>
<name>A0AAJ7E0U1_9HYME</name>
<dbReference type="RefSeq" id="XP_011503518.1">
    <property type="nucleotide sequence ID" value="XM_011505216.1"/>
</dbReference>
<feature type="transmembrane region" description="Helical" evidence="5">
    <location>
        <begin position="68"/>
        <end position="95"/>
    </location>
</feature>
<dbReference type="PROSITE" id="PS50801">
    <property type="entry name" value="STAS"/>
    <property type="match status" value="1"/>
</dbReference>
<dbReference type="AlphaFoldDB" id="A0AAJ7E0U1"/>
<reference evidence="8" key="1">
    <citation type="submission" date="2025-08" db="UniProtKB">
        <authorList>
            <consortium name="RefSeq"/>
        </authorList>
    </citation>
    <scope>IDENTIFICATION</scope>
</reference>
<dbReference type="InterPro" id="IPR002645">
    <property type="entry name" value="STAS_dom"/>
</dbReference>
<keyword evidence="3 5" id="KW-1133">Transmembrane helix</keyword>
<dbReference type="Proteomes" id="UP000695007">
    <property type="component" value="Unplaced"/>
</dbReference>
<feature type="transmembrane region" description="Helical" evidence="5">
    <location>
        <begin position="278"/>
        <end position="301"/>
    </location>
</feature>
<evidence type="ECO:0000256" key="4">
    <source>
        <dbReference type="ARBA" id="ARBA00023136"/>
    </source>
</evidence>
<comment type="subcellular location">
    <subcellularLocation>
        <location evidence="1">Membrane</location>
        <topology evidence="1">Multi-pass membrane protein</topology>
    </subcellularLocation>
</comment>
<dbReference type="InterPro" id="IPR011547">
    <property type="entry name" value="SLC26A/SulP_dom"/>
</dbReference>
<organism evidence="7 8">
    <name type="scientific">Ceratosolen solmsi marchali</name>
    <dbReference type="NCBI Taxonomy" id="326594"/>
    <lineage>
        <taxon>Eukaryota</taxon>
        <taxon>Metazoa</taxon>
        <taxon>Ecdysozoa</taxon>
        <taxon>Arthropoda</taxon>
        <taxon>Hexapoda</taxon>
        <taxon>Insecta</taxon>
        <taxon>Pterygota</taxon>
        <taxon>Neoptera</taxon>
        <taxon>Endopterygota</taxon>
        <taxon>Hymenoptera</taxon>
        <taxon>Apocrita</taxon>
        <taxon>Proctotrupomorpha</taxon>
        <taxon>Chalcidoidea</taxon>
        <taxon>Agaonidae</taxon>
        <taxon>Agaoninae</taxon>
        <taxon>Ceratosolen</taxon>
    </lineage>
</organism>
<feature type="transmembrane region" description="Helical" evidence="5">
    <location>
        <begin position="379"/>
        <end position="398"/>
    </location>
</feature>
<dbReference type="GeneID" id="105366692"/>
<evidence type="ECO:0000256" key="5">
    <source>
        <dbReference type="SAM" id="Phobius"/>
    </source>
</evidence>
<dbReference type="GO" id="GO:0016020">
    <property type="term" value="C:membrane"/>
    <property type="evidence" value="ECO:0007669"/>
    <property type="project" value="UniProtKB-SubCell"/>
</dbReference>
<dbReference type="SUPFAM" id="SSF52091">
    <property type="entry name" value="SpoIIaa-like"/>
    <property type="match status" value="1"/>
</dbReference>
<evidence type="ECO:0000313" key="8">
    <source>
        <dbReference type="RefSeq" id="XP_011503518.1"/>
    </source>
</evidence>
<keyword evidence="4 5" id="KW-0472">Membrane</keyword>
<feature type="transmembrane region" description="Helical" evidence="5">
    <location>
        <begin position="37"/>
        <end position="56"/>
    </location>
</feature>
<feature type="transmembrane region" description="Helical" evidence="5">
    <location>
        <begin position="215"/>
        <end position="243"/>
    </location>
</feature>
<dbReference type="Gene3D" id="3.30.750.24">
    <property type="entry name" value="STAS domain"/>
    <property type="match status" value="1"/>
</dbReference>
<dbReference type="Pfam" id="PF01740">
    <property type="entry name" value="STAS"/>
    <property type="match status" value="1"/>
</dbReference>
<accession>A0AAJ7E0U1</accession>
<dbReference type="InterPro" id="IPR036513">
    <property type="entry name" value="STAS_dom_sf"/>
</dbReference>
<dbReference type="KEGG" id="csol:105366692"/>
<keyword evidence="7" id="KW-1185">Reference proteome</keyword>
<dbReference type="PANTHER" id="PTHR11814">
    <property type="entry name" value="SULFATE TRANSPORTER"/>
    <property type="match status" value="1"/>
</dbReference>